<dbReference type="AlphaFoldDB" id="A0A0R1QMJ1"/>
<sequence length="242" mass="25476">MIGKAQNSKPYSALMKKEAKATKTWEESMTAIQNYVKGKKVSDLKQTVTDLKATKKASDVVSGATFADTAGYVQAIYDVASNGMVSKGVATTDNNVTEGQILAAPHGKQSFGIITVAMQNNKIANVFVDEFQYTPSATFGALPNSDKDFGKGIKSGTVLASKRANSKAYSALMTKEAKATHTWIENSDAIAAFANGKTIAELETAVGNVKKTKKVADVVSGATFVDTAGYLQAIIDAAKAAK</sequence>
<organism evidence="1 2">
    <name type="scientific">Lacticaseibacillus manihotivorans DSM 13343 = JCM 12514</name>
    <dbReference type="NCBI Taxonomy" id="1423769"/>
    <lineage>
        <taxon>Bacteria</taxon>
        <taxon>Bacillati</taxon>
        <taxon>Bacillota</taxon>
        <taxon>Bacilli</taxon>
        <taxon>Lactobacillales</taxon>
        <taxon>Lactobacillaceae</taxon>
        <taxon>Lacticaseibacillus</taxon>
    </lineage>
</organism>
<name>A0A0R1QMJ1_9LACO</name>
<dbReference type="EMBL" id="AZEU01000115">
    <property type="protein sequence ID" value="KRL45965.1"/>
    <property type="molecule type" value="Genomic_DNA"/>
</dbReference>
<accession>A0A0R1QMJ1</accession>
<proteinExistence type="predicted"/>
<evidence type="ECO:0000313" key="2">
    <source>
        <dbReference type="Proteomes" id="UP000051790"/>
    </source>
</evidence>
<gene>
    <name evidence="1" type="ORF">FD01_GL000552</name>
</gene>
<dbReference type="Gene3D" id="3.90.1010.20">
    <property type="match status" value="2"/>
</dbReference>
<comment type="caution">
    <text evidence="1">The sequence shown here is derived from an EMBL/GenBank/DDBJ whole genome shotgun (WGS) entry which is preliminary data.</text>
</comment>
<reference evidence="1 2" key="1">
    <citation type="journal article" date="2015" name="Genome Announc.">
        <title>Expanding the biotechnology potential of lactobacilli through comparative genomics of 213 strains and associated genera.</title>
        <authorList>
            <person name="Sun Z."/>
            <person name="Harris H.M."/>
            <person name="McCann A."/>
            <person name="Guo C."/>
            <person name="Argimon S."/>
            <person name="Zhang W."/>
            <person name="Yang X."/>
            <person name="Jeffery I.B."/>
            <person name="Cooney J.C."/>
            <person name="Kagawa T.F."/>
            <person name="Liu W."/>
            <person name="Song Y."/>
            <person name="Salvetti E."/>
            <person name="Wrobel A."/>
            <person name="Rasinkangas P."/>
            <person name="Parkhill J."/>
            <person name="Rea M.C."/>
            <person name="O'Sullivan O."/>
            <person name="Ritari J."/>
            <person name="Douillard F.P."/>
            <person name="Paul Ross R."/>
            <person name="Yang R."/>
            <person name="Briner A.E."/>
            <person name="Felis G.E."/>
            <person name="de Vos W.M."/>
            <person name="Barrangou R."/>
            <person name="Klaenhammer T.R."/>
            <person name="Caufield P.W."/>
            <person name="Cui Y."/>
            <person name="Zhang H."/>
            <person name="O'Toole P.W."/>
        </authorList>
    </citation>
    <scope>NUCLEOTIDE SEQUENCE [LARGE SCALE GENOMIC DNA]</scope>
    <source>
        <strain evidence="1 2">DSM 13343</strain>
    </source>
</reference>
<dbReference type="PATRIC" id="fig|1423769.4.peg.586"/>
<protein>
    <submittedName>
        <fullName evidence="1">Uncharacterized protein</fullName>
    </submittedName>
</protein>
<dbReference type="Proteomes" id="UP000051790">
    <property type="component" value="Unassembled WGS sequence"/>
</dbReference>
<keyword evidence="2" id="KW-1185">Reference proteome</keyword>
<evidence type="ECO:0000313" key="1">
    <source>
        <dbReference type="EMBL" id="KRL45965.1"/>
    </source>
</evidence>